<dbReference type="PANTHER" id="PTHR19303">
    <property type="entry name" value="TRANSPOSON"/>
    <property type="match status" value="1"/>
</dbReference>
<name>A0A5E4MZF5_9HEMI</name>
<dbReference type="EMBL" id="CABPRJ010001454">
    <property type="protein sequence ID" value="VVC37760.1"/>
    <property type="molecule type" value="Genomic_DNA"/>
</dbReference>
<dbReference type="GO" id="GO:0004519">
    <property type="term" value="F:endonuclease activity"/>
    <property type="evidence" value="ECO:0007669"/>
    <property type="project" value="UniProtKB-KW"/>
</dbReference>
<protein>
    <submittedName>
        <fullName evidence="2">DDE superfamily endonuclease domain</fullName>
    </submittedName>
</protein>
<dbReference type="GO" id="GO:0003677">
    <property type="term" value="F:DNA binding"/>
    <property type="evidence" value="ECO:0007669"/>
    <property type="project" value="TreeGrafter"/>
</dbReference>
<dbReference type="GO" id="GO:0005634">
    <property type="term" value="C:nucleus"/>
    <property type="evidence" value="ECO:0007669"/>
    <property type="project" value="TreeGrafter"/>
</dbReference>
<keyword evidence="2" id="KW-0540">Nuclease</keyword>
<sequence length="114" mass="12956">MLSEHTLVSSHEKNAPGRKIIKARITFMLCANASGTHKLPMFVIGTVQKPRAFKSINLSVCYREQKKCTRVLFLDWFHQEFVPVARKHFLSVNLSPKALLLLDNCLGYPSAEEL</sequence>
<dbReference type="AlphaFoldDB" id="A0A5E4MZF5"/>
<dbReference type="InterPro" id="IPR050863">
    <property type="entry name" value="CenT-Element_Derived"/>
</dbReference>
<dbReference type="OrthoDB" id="6601125at2759"/>
<gene>
    <name evidence="2" type="ORF">CINCED_3A021173</name>
</gene>
<dbReference type="InterPro" id="IPR004875">
    <property type="entry name" value="DDE_SF_endonuclease_dom"/>
</dbReference>
<organism evidence="2 3">
    <name type="scientific">Cinara cedri</name>
    <dbReference type="NCBI Taxonomy" id="506608"/>
    <lineage>
        <taxon>Eukaryota</taxon>
        <taxon>Metazoa</taxon>
        <taxon>Ecdysozoa</taxon>
        <taxon>Arthropoda</taxon>
        <taxon>Hexapoda</taxon>
        <taxon>Insecta</taxon>
        <taxon>Pterygota</taxon>
        <taxon>Neoptera</taxon>
        <taxon>Paraneoptera</taxon>
        <taxon>Hemiptera</taxon>
        <taxon>Sternorrhyncha</taxon>
        <taxon>Aphidomorpha</taxon>
        <taxon>Aphidoidea</taxon>
        <taxon>Aphididae</taxon>
        <taxon>Lachninae</taxon>
        <taxon>Cinara</taxon>
    </lineage>
</organism>
<keyword evidence="2" id="KW-0378">Hydrolase</keyword>
<dbReference type="Pfam" id="PF03184">
    <property type="entry name" value="DDE_1"/>
    <property type="match status" value="1"/>
</dbReference>
<evidence type="ECO:0000259" key="1">
    <source>
        <dbReference type="Pfam" id="PF03184"/>
    </source>
</evidence>
<proteinExistence type="predicted"/>
<reference evidence="2 3" key="1">
    <citation type="submission" date="2019-08" db="EMBL/GenBank/DDBJ databases">
        <authorList>
            <person name="Alioto T."/>
            <person name="Alioto T."/>
            <person name="Gomez Garrido J."/>
        </authorList>
    </citation>
    <scope>NUCLEOTIDE SEQUENCE [LARGE SCALE GENOMIC DNA]</scope>
</reference>
<evidence type="ECO:0000313" key="2">
    <source>
        <dbReference type="EMBL" id="VVC37760.1"/>
    </source>
</evidence>
<keyword evidence="2" id="KW-0255">Endonuclease</keyword>
<dbReference type="PANTHER" id="PTHR19303:SF16">
    <property type="entry name" value="JERKY PROTEIN HOMOLOG-LIKE"/>
    <property type="match status" value="1"/>
</dbReference>
<keyword evidence="3" id="KW-1185">Reference proteome</keyword>
<dbReference type="Proteomes" id="UP000325440">
    <property type="component" value="Unassembled WGS sequence"/>
</dbReference>
<evidence type="ECO:0000313" key="3">
    <source>
        <dbReference type="Proteomes" id="UP000325440"/>
    </source>
</evidence>
<accession>A0A5E4MZF5</accession>
<feature type="domain" description="DDE-1" evidence="1">
    <location>
        <begin position="22"/>
        <end position="112"/>
    </location>
</feature>